<dbReference type="InterPro" id="IPR045068">
    <property type="entry name" value="BACURD1-3"/>
</dbReference>
<dbReference type="Proteomes" id="UP001396898">
    <property type="component" value="Unassembled WGS sequence"/>
</dbReference>
<dbReference type="SUPFAM" id="SSF54695">
    <property type="entry name" value="POZ domain"/>
    <property type="match status" value="1"/>
</dbReference>
<dbReference type="PROSITE" id="PS50097">
    <property type="entry name" value="BTB"/>
    <property type="match status" value="1"/>
</dbReference>
<evidence type="ECO:0000313" key="3">
    <source>
        <dbReference type="Proteomes" id="UP001396898"/>
    </source>
</evidence>
<dbReference type="InterPro" id="IPR011333">
    <property type="entry name" value="SKP1/BTB/POZ_sf"/>
</dbReference>
<accession>A0ABR1RI97</accession>
<gene>
    <name evidence="2" type="ORF">PG991_010350</name>
</gene>
<evidence type="ECO:0000313" key="2">
    <source>
        <dbReference type="EMBL" id="KAK8012975.1"/>
    </source>
</evidence>
<dbReference type="InterPro" id="IPR000210">
    <property type="entry name" value="BTB/POZ_dom"/>
</dbReference>
<dbReference type="PANTHER" id="PTHR11145">
    <property type="entry name" value="BTB/POZ DOMAIN-CONTAINING ADAPTER FOR CUL3-MEDIATED RHOA DEGRADATION PROTEIN FAMILY MEMBER"/>
    <property type="match status" value="1"/>
</dbReference>
<organism evidence="2 3">
    <name type="scientific">Apiospora marii</name>
    <dbReference type="NCBI Taxonomy" id="335849"/>
    <lineage>
        <taxon>Eukaryota</taxon>
        <taxon>Fungi</taxon>
        <taxon>Dikarya</taxon>
        <taxon>Ascomycota</taxon>
        <taxon>Pezizomycotina</taxon>
        <taxon>Sordariomycetes</taxon>
        <taxon>Xylariomycetidae</taxon>
        <taxon>Amphisphaeriales</taxon>
        <taxon>Apiosporaceae</taxon>
        <taxon>Apiospora</taxon>
    </lineage>
</organism>
<feature type="domain" description="BTB" evidence="1">
    <location>
        <begin position="22"/>
        <end position="90"/>
    </location>
</feature>
<dbReference type="PANTHER" id="PTHR11145:SF8">
    <property type="entry name" value="RE57120P"/>
    <property type="match status" value="1"/>
</dbReference>
<sequence>MPEHHRQNVPVQGEPEKNVETQLIRLRVGECQFTTTLSTLTNESTFFASMFSGDWNNPTTVDGVTFIDSDGHIFRHILAYLRSGRFPLFYDAGNHEFDFAQYQALLGEAKFFGIPRLQQWIEQHRYRDAIEVQRCSEFFNNRGELTELLSASPATAEGKIFFGKKAYSSCYGVYVATEYEWNPKACLGEDYSPEDSAQENKH</sequence>
<dbReference type="EMBL" id="JAQQWI010000015">
    <property type="protein sequence ID" value="KAK8012975.1"/>
    <property type="molecule type" value="Genomic_DNA"/>
</dbReference>
<protein>
    <recommendedName>
        <fullName evidence="1">BTB domain-containing protein</fullName>
    </recommendedName>
</protein>
<dbReference type="InterPro" id="IPR003131">
    <property type="entry name" value="T1-type_BTB"/>
</dbReference>
<dbReference type="Gene3D" id="3.30.710.10">
    <property type="entry name" value="Potassium Channel Kv1.1, Chain A"/>
    <property type="match status" value="1"/>
</dbReference>
<name>A0ABR1RI97_9PEZI</name>
<dbReference type="SMART" id="SM00225">
    <property type="entry name" value="BTB"/>
    <property type="match status" value="1"/>
</dbReference>
<evidence type="ECO:0000259" key="1">
    <source>
        <dbReference type="PROSITE" id="PS50097"/>
    </source>
</evidence>
<comment type="caution">
    <text evidence="2">The sequence shown here is derived from an EMBL/GenBank/DDBJ whole genome shotgun (WGS) entry which is preliminary data.</text>
</comment>
<proteinExistence type="predicted"/>
<reference evidence="2 3" key="1">
    <citation type="submission" date="2023-01" db="EMBL/GenBank/DDBJ databases">
        <title>Analysis of 21 Apiospora genomes using comparative genomics revels a genus with tremendous synthesis potential of carbohydrate active enzymes and secondary metabolites.</title>
        <authorList>
            <person name="Sorensen T."/>
        </authorList>
    </citation>
    <scope>NUCLEOTIDE SEQUENCE [LARGE SCALE GENOMIC DNA]</scope>
    <source>
        <strain evidence="2 3">CBS 20057</strain>
    </source>
</reference>
<dbReference type="Pfam" id="PF02214">
    <property type="entry name" value="BTB_2"/>
    <property type="match status" value="1"/>
</dbReference>
<keyword evidence="3" id="KW-1185">Reference proteome</keyword>